<dbReference type="Gene3D" id="1.20.1260.20">
    <property type="entry name" value="PPE superfamily"/>
    <property type="match status" value="1"/>
</dbReference>
<reference evidence="3" key="1">
    <citation type="journal article" date="2016" name="Genome Announc.">
        <title>Draft Genome Sequences of Five Rapidly Growing Mycobacterium Species, M. thermoresistibile, M. fortuitum subsp. acetamidolyticum, M. canariasense, M. brisbanense, and M. novocastrense.</title>
        <authorList>
            <person name="Katahira K."/>
            <person name="Ogura Y."/>
            <person name="Gotoh Y."/>
            <person name="Hayashi T."/>
        </authorList>
    </citation>
    <scope>NUCLEOTIDE SEQUENCE [LARGE SCALE GENOMIC DNA]</scope>
    <source>
        <strain evidence="3">JCM15654</strain>
    </source>
</reference>
<evidence type="ECO:0000313" key="2">
    <source>
        <dbReference type="EMBL" id="GAS88293.1"/>
    </source>
</evidence>
<dbReference type="STRING" id="146020.RMCB_2389"/>
<reference evidence="3" key="2">
    <citation type="submission" date="2016-02" db="EMBL/GenBank/DDBJ databases">
        <title>Draft genome sequence of five rapidly growing Mycobacterium species.</title>
        <authorList>
            <person name="Katahira K."/>
            <person name="Gotou Y."/>
            <person name="Iida K."/>
            <person name="Ogura Y."/>
            <person name="Hayashi T."/>
        </authorList>
    </citation>
    <scope>NUCLEOTIDE SEQUENCE [LARGE SCALE GENOMIC DNA]</scope>
    <source>
        <strain evidence="3">JCM15654</strain>
    </source>
</reference>
<dbReference type="AlphaFoldDB" id="A0A124DZS4"/>
<dbReference type="Proteomes" id="UP000069620">
    <property type="component" value="Unassembled WGS sequence"/>
</dbReference>
<dbReference type="InterPro" id="IPR038332">
    <property type="entry name" value="PPE_sf"/>
</dbReference>
<dbReference type="SUPFAM" id="SSF140453">
    <property type="entry name" value="EsxAB dimer-like"/>
    <property type="match status" value="1"/>
</dbReference>
<proteinExistence type="predicted"/>
<name>A0A124DZS4_9MYCO</name>
<dbReference type="EMBL" id="BCSX01000021">
    <property type="protein sequence ID" value="GAS88293.1"/>
    <property type="molecule type" value="Genomic_DNA"/>
</dbReference>
<gene>
    <name evidence="2" type="ORF">RMCB_2389</name>
</gene>
<evidence type="ECO:0000259" key="1">
    <source>
        <dbReference type="Pfam" id="PF23275"/>
    </source>
</evidence>
<comment type="caution">
    <text evidence="2">The sequence shown here is derived from an EMBL/GenBank/DDBJ whole genome shotgun (WGS) entry which is preliminary data.</text>
</comment>
<protein>
    <recommendedName>
        <fullName evidence="1">TPR repeat domain-containing protein</fullName>
    </recommendedName>
</protein>
<accession>A0A124DZS4</accession>
<dbReference type="InterPro" id="IPR036689">
    <property type="entry name" value="ESAT-6-like_sf"/>
</dbReference>
<keyword evidence="3" id="KW-1185">Reference proteome</keyword>
<feature type="domain" description="TPR repeat" evidence="1">
    <location>
        <begin position="204"/>
        <end position="447"/>
    </location>
</feature>
<sequence>MTVGFTKSQVQSMDPNVVSNIAAGWDKLGTTLEQKFDSYVSLVKNTASGGYWEGKAAEAAQNRAGDDRKVAVKLVDELQGAAKTARGVATDIGTARTNVLNKVVAISAQQFTVWDNWSVTDTSGIQDTGQRAALARQYAGELTTLVNALVTADSNGAKTINGLAANLIAKFTNPTSLSGQQGTSDGQALQSGKIPPDVLQRLKEAGSLTPEQLKALQSGEPVDIPASQMEYINALMRSLDGKSPEDIEKLLNSLPTDARTGMANTFQIASNGRVTASVEGNVDVPTSGGFNLLPQKMRDSLTRKDLVQYGSTMAGTQSTGFPILFNTVNVNGVGTNQAIARIAGMGDANMRAGSSLDGKVMDVAGQYLDAQVRAETGPKDTTMFSIDGHGADPKKEQITEPMFHAVADDKFAVAAAVTDPHTGQRLVGDVFQHEWPDNGKTVSELFHTTADDAVAKPGDPVDTKNAQLHGQIAEATADYMADHKKDLLRVPGYQDKMSAGQLNPDLMRNLADDLAPYYSTFAGAETIPGVHHFEQKSQLANMYAVLASDPEAGVKAASYTYAQENALAAQYGSGNGVSTYGQLAGQMHSALVDGTLDAKTTMGQNDVYNAQWQYAVNSANFDTAKSVATTAFDAAGMKPAKWAVDIIAPQAKLALMGIVDQQAVTNPQNGVPYQHATNEVDSSVTMQNVLNGLESRDPAVVNDPALASLRETEPDGDVRLVVQGLTEQELLKDRLKAAYGIDLEQWTNEYDVGARAGVIQSKSGR</sequence>
<organism evidence="2 3">
    <name type="scientific">Mycolicibacterium brisbanense</name>
    <dbReference type="NCBI Taxonomy" id="146020"/>
    <lineage>
        <taxon>Bacteria</taxon>
        <taxon>Bacillati</taxon>
        <taxon>Actinomycetota</taxon>
        <taxon>Actinomycetes</taxon>
        <taxon>Mycobacteriales</taxon>
        <taxon>Mycobacteriaceae</taxon>
        <taxon>Mycolicibacterium</taxon>
    </lineage>
</organism>
<evidence type="ECO:0000313" key="3">
    <source>
        <dbReference type="Proteomes" id="UP000069620"/>
    </source>
</evidence>
<dbReference type="InterPro" id="IPR057037">
    <property type="entry name" value="TPR_rep_actino"/>
</dbReference>
<dbReference type="Pfam" id="PF23275">
    <property type="entry name" value="TPR_23"/>
    <property type="match status" value="1"/>
</dbReference>